<organism evidence="1 2">
    <name type="scientific">Blastomyces gilchristii (strain SLH14081)</name>
    <name type="common">Blastomyces dermatitidis</name>
    <dbReference type="NCBI Taxonomy" id="559298"/>
    <lineage>
        <taxon>Eukaryota</taxon>
        <taxon>Fungi</taxon>
        <taxon>Dikarya</taxon>
        <taxon>Ascomycota</taxon>
        <taxon>Pezizomycotina</taxon>
        <taxon>Eurotiomycetes</taxon>
        <taxon>Eurotiomycetidae</taxon>
        <taxon>Onygenales</taxon>
        <taxon>Ajellomycetaceae</taxon>
        <taxon>Blastomyces</taxon>
    </lineage>
</organism>
<evidence type="ECO:0000313" key="1">
    <source>
        <dbReference type="EMBL" id="OAT03404.1"/>
    </source>
</evidence>
<sequence length="276" mass="30273">MQRSLSSRESTSQDYGRLLWYGVFFFSLVIAGLTNDNHHQEQHILIFITPAYHTCACLNHPRNLVSMMADSKLSDSSTGVTIVRLSLPTTHSIPATYPRASMDLILTAESLPSKICYLGSVSPSSPHPFSDGEPPAAQGSFSCVSPQNKLFVDEPTCPRITPKQNAQHTPSLGCFLCVNPVFCVAFQDGASRAKPSVLCLPVFLLTSSSHSHARSVRMQHLVARRPRYNALDVIPLFDNNPLWITLIALRKANACTRTGFRHGLKKKSGERQGGPG</sequence>
<dbReference type="RefSeq" id="XP_031575616.1">
    <property type="nucleotide sequence ID" value="XM_031719740.1"/>
</dbReference>
<dbReference type="EMBL" id="GG657448">
    <property type="protein sequence ID" value="OAT03404.1"/>
    <property type="molecule type" value="Genomic_DNA"/>
</dbReference>
<dbReference type="EMBL" id="GG657448">
    <property type="protein sequence ID" value="OAT03405.1"/>
    <property type="molecule type" value="Genomic_DNA"/>
</dbReference>
<dbReference type="AlphaFoldDB" id="A0A179U5W8"/>
<reference evidence="1" key="1">
    <citation type="submission" date="2009-02" db="EMBL/GenBank/DDBJ databases">
        <title>The Genome Sequence of Blastomyces dermatitidis strain SLH14081.</title>
        <authorList>
            <consortium name="The Broad Institute Genome Sequencing Platform"/>
            <consortium name="Broad Institute Microbial Sequencing Center."/>
            <person name="Champion M."/>
            <person name="Cuomo C."/>
            <person name="Ma L.-J."/>
            <person name="Henn M.R."/>
            <person name="Klein B."/>
            <person name="Goldman B."/>
            <person name="Young S."/>
            <person name="Kodira C.D."/>
            <person name="Zeng Q."/>
            <person name="Koehrsen M."/>
            <person name="Alvarado L."/>
            <person name="Berlin A.M."/>
            <person name="Heiman D.I."/>
            <person name="Hepburn T.A."/>
            <person name="Saif S."/>
            <person name="Shea T.D."/>
            <person name="Shenoy N."/>
            <person name="Sykes S."/>
            <person name="Galagan J."/>
            <person name="Nusbaum C."/>
            <person name="Birren B."/>
        </authorList>
    </citation>
    <scope>NUCLEOTIDE SEQUENCE</scope>
    <source>
        <strain evidence="1">SLH14081</strain>
    </source>
</reference>
<accession>A0A179U5W8</accession>
<evidence type="ECO:0000313" key="2">
    <source>
        <dbReference type="Proteomes" id="UP000002038"/>
    </source>
</evidence>
<dbReference type="Proteomes" id="UP000002038">
    <property type="component" value="Unassembled WGS sequence"/>
</dbReference>
<dbReference type="GeneID" id="8508063"/>
<name>A0A179U5W8_BLAGS</name>
<dbReference type="RefSeq" id="XP_031575617.1">
    <property type="nucleotide sequence ID" value="XM_031719741.1"/>
</dbReference>
<reference evidence="2" key="2">
    <citation type="journal article" date="2015" name="PLoS Genet.">
        <title>The dynamic genome and transcriptome of the human fungal pathogen Blastomyces and close relative Emmonsia.</title>
        <authorList>
            <person name="Munoz J.F."/>
            <person name="Gauthier G.M."/>
            <person name="Desjardins C.A."/>
            <person name="Gallo J.E."/>
            <person name="Holder J."/>
            <person name="Sullivan T.D."/>
            <person name="Marty A.J."/>
            <person name="Carmen J.C."/>
            <person name="Chen Z."/>
            <person name="Ding L."/>
            <person name="Gujja S."/>
            <person name="Magrini V."/>
            <person name="Misas E."/>
            <person name="Mitreva M."/>
            <person name="Priest M."/>
            <person name="Saif S."/>
            <person name="Whiston E.A."/>
            <person name="Young S."/>
            <person name="Zeng Q."/>
            <person name="Goldman W.E."/>
            <person name="Mardis E.R."/>
            <person name="Taylor J.W."/>
            <person name="McEwen J.G."/>
            <person name="Clay O.K."/>
            <person name="Klein B.S."/>
            <person name="Cuomo C.A."/>
        </authorList>
    </citation>
    <scope>NUCLEOTIDE SEQUENCE [LARGE SCALE GENOMIC DNA]</scope>
    <source>
        <strain evidence="2">SLH14081</strain>
    </source>
</reference>
<proteinExistence type="predicted"/>
<dbReference type="KEGG" id="bgh:BDBG_00133"/>
<protein>
    <submittedName>
        <fullName evidence="1">Uncharacterized protein</fullName>
    </submittedName>
</protein>
<keyword evidence="2" id="KW-1185">Reference proteome</keyword>
<gene>
    <name evidence="1" type="ORF">BDBG_00133</name>
</gene>
<dbReference type="VEuPathDB" id="FungiDB:BDBG_00133"/>